<feature type="compositionally biased region" description="Basic and acidic residues" evidence="1">
    <location>
        <begin position="616"/>
        <end position="629"/>
    </location>
</feature>
<dbReference type="RefSeq" id="XP_033596510.1">
    <property type="nucleotide sequence ID" value="XM_033739437.1"/>
</dbReference>
<feature type="region of interest" description="Disordered" evidence="1">
    <location>
        <begin position="1227"/>
        <end position="1258"/>
    </location>
</feature>
<feature type="compositionally biased region" description="Polar residues" evidence="1">
    <location>
        <begin position="32"/>
        <end position="44"/>
    </location>
</feature>
<dbReference type="PANTHER" id="PTHR42064:SF1">
    <property type="entry name" value="YALI0F28677P"/>
    <property type="match status" value="1"/>
</dbReference>
<sequence length="1750" mass="194084">MSGLISHGGMNKTSARSSTPPARRDSPPPVSPTISRLSSRSHTPSIPLADSHDITSGLPPRSQSPSRSSSPLNPTSTMGSRPGGPVDKERPSNILQRPSIISSTSAPAGRIPRPLLPQDHSHYSEAYLPTAAVTPSSTSLAELAHLIRLSGFQEQRRSHSRIRLHRWLVSSALSARLVHCGELAHRTLVDHFRADDKKGFATLYNALHDVRNSCDATRRYALLEPDLEIMKQKHGKSEQSFSTFMHEIPVKIRDDLLDFLSEIRTNPDFLATRVTGLNQTELASMTSFRQVMDPIDTVMARQIRGQPINTTPRSSQPPGPNSVERLLSFQRHDPLAALIYTVFANSSGPDSVEDSRRTDVWATTCARLLSEGVPGFEKFIKAVFDVWTGMREWPGKVNLELYLMKVLQDGQFLLDKAEEQAQRPRTGQQEARSTKDTIAADEFYDSAVKQLFEVIDDEPAAGGLPEGFLELGTIFLRKLEGTKHRSKGQFLVVGRWFFASHLLSSIVHPETQGIMTGHHISEHARQKILKEIGIRASKYALDVLMNWNKPSTVLPEIRARVESITGRLKYNRSRSKPVLLPAKAITSPRETVEVQPFIVVCPSDIVTMVHTLFPERRPQSSGTDKDSIRRGGLASGASSLSGVSMPMRTGPRSSSGDASSVLSMSASSMTSENTSREPLLDDPERISLAHRYPGPAKIEPTEDYGRRLRLACSEMSRILGGVDAISGSCHPCAERWAVLYVSPDGKGLRTRMHKDSDDEDEHDDDSPDSDSEDEGQSSIDLEADYHQLKQNIAKLVEEYEIPKELAPESESKEFSNRTSTHRRHARTFARAQSEHLQSKNPYLSQSNLTSLIAESRNMTPGRQRSPQHQRSGSNPDSGDQSQERQPVLLTMLEAAMTQCQARSDYVNAHIYFKTIEQLKRLQSPTLMKNGYAALLNYFSRGPRDSLGKAASAIAEFEAWFVWLNTSQERHDGTIEDMMFGLKSLRDKMWYITDVRNSARYEEAKNVAVALKMMGQPTKTIGGKPLQSHKPRTFSRSSTNNFLLKTESQVVDLIAAQAEFGGPNKLGDDQSEMTAKWLSQYAIENFCKGEERIHRFCLEIDRCVNKLVGEGVMDGPVLWSSELYRRDKDILDSGRQKGDLFLTGVGTLSIARDEEYETNRPGSRSLDFAQRPSMGSLRSISHRNGSQQSFDSSKWNTAKTVDLLDSQDYFGPSNPVLTIDTTSTFWSPFQGQAESPSSSTSIRPQTATSSKGTVMLKQSSSVNEEKRRFLLDLKQSLTGLLLSDLGTLVFGHGSETDSWFSGDLGEECIARKEEEERRRKQKLARKKSMKSIRAVKADQHRNAGGPLETLGRNERAPPSTSLATLQHATDNQSGGEQSSSASDATARSSLSAAKRAGLLEFPYNMAFRRLLRKFATHPNPFSKLHALYELELIIIASLSSRSNRQFNNRQPLPTVPQSPTLGSVPELSSREPVAPVQRAANLQEAIANCEERRSHSMNLQSDIGYGTSSPIPRSGTKSPGGPPSTDMIVEVLQGLFRDAEIRPRTLFRDLQYIAAFVPASMLDKSARGKAFWDAGLAALGLKEDVCRVMVEIADEIVVYNTQNRGTHQTANSTGSDGAGSSKTSSTLSSINNTGAEGPDSPAPRFSMEDAARMLVITAKEGDAVAERELAIFYLTHPDLLQIRTILPLTRPKDVFKAELLNRDRGSKREDPTRSDPITMCVAQHWMEMSMNGGDELARKYLRQREDMERIS</sequence>
<feature type="region of interest" description="Disordered" evidence="1">
    <location>
        <begin position="1446"/>
        <end position="1467"/>
    </location>
</feature>
<evidence type="ECO:0000313" key="2">
    <source>
        <dbReference type="EMBL" id="KAF2754059.1"/>
    </source>
</evidence>
<feature type="region of interest" description="Disordered" evidence="1">
    <location>
        <begin position="616"/>
        <end position="700"/>
    </location>
</feature>
<feature type="compositionally biased region" description="Acidic residues" evidence="1">
    <location>
        <begin position="757"/>
        <end position="775"/>
    </location>
</feature>
<name>A0A6A6VW24_9PEZI</name>
<organism evidence="2 3">
    <name type="scientific">Pseudovirgaria hyperparasitica</name>
    <dbReference type="NCBI Taxonomy" id="470096"/>
    <lineage>
        <taxon>Eukaryota</taxon>
        <taxon>Fungi</taxon>
        <taxon>Dikarya</taxon>
        <taxon>Ascomycota</taxon>
        <taxon>Pezizomycotina</taxon>
        <taxon>Dothideomycetes</taxon>
        <taxon>Dothideomycetes incertae sedis</taxon>
        <taxon>Acrospermales</taxon>
        <taxon>Acrospermaceae</taxon>
        <taxon>Pseudovirgaria</taxon>
    </lineage>
</organism>
<feature type="region of interest" description="Disordered" evidence="1">
    <location>
        <begin position="805"/>
        <end position="844"/>
    </location>
</feature>
<feature type="region of interest" description="Disordered" evidence="1">
    <location>
        <begin position="1503"/>
        <end position="1522"/>
    </location>
</feature>
<feature type="compositionally biased region" description="Basic and acidic residues" evidence="1">
    <location>
        <begin position="674"/>
        <end position="687"/>
    </location>
</feature>
<feature type="compositionally biased region" description="Low complexity" evidence="1">
    <location>
        <begin position="631"/>
        <end position="642"/>
    </location>
</feature>
<feature type="compositionally biased region" description="Low complexity" evidence="1">
    <location>
        <begin position="1619"/>
        <end position="1628"/>
    </location>
</feature>
<dbReference type="EMBL" id="ML996582">
    <property type="protein sequence ID" value="KAF2754059.1"/>
    <property type="molecule type" value="Genomic_DNA"/>
</dbReference>
<feature type="region of interest" description="Disordered" evidence="1">
    <location>
        <begin position="1604"/>
        <end position="1643"/>
    </location>
</feature>
<keyword evidence="3" id="KW-1185">Reference proteome</keyword>
<proteinExistence type="predicted"/>
<feature type="compositionally biased region" description="Polar residues" evidence="1">
    <location>
        <begin position="1446"/>
        <end position="1460"/>
    </location>
</feature>
<feature type="region of interest" description="Disordered" evidence="1">
    <location>
        <begin position="747"/>
        <end position="776"/>
    </location>
</feature>
<feature type="compositionally biased region" description="Low complexity" evidence="1">
    <location>
        <begin position="1377"/>
        <end position="1386"/>
    </location>
</feature>
<reference evidence="2" key="1">
    <citation type="journal article" date="2020" name="Stud. Mycol.">
        <title>101 Dothideomycetes genomes: a test case for predicting lifestyles and emergence of pathogens.</title>
        <authorList>
            <person name="Haridas S."/>
            <person name="Albert R."/>
            <person name="Binder M."/>
            <person name="Bloem J."/>
            <person name="Labutti K."/>
            <person name="Salamov A."/>
            <person name="Andreopoulos B."/>
            <person name="Baker S."/>
            <person name="Barry K."/>
            <person name="Bills G."/>
            <person name="Bluhm B."/>
            <person name="Cannon C."/>
            <person name="Castanera R."/>
            <person name="Culley D."/>
            <person name="Daum C."/>
            <person name="Ezra D."/>
            <person name="Gonzalez J."/>
            <person name="Henrissat B."/>
            <person name="Kuo A."/>
            <person name="Liang C."/>
            <person name="Lipzen A."/>
            <person name="Lutzoni F."/>
            <person name="Magnuson J."/>
            <person name="Mondo S."/>
            <person name="Nolan M."/>
            <person name="Ohm R."/>
            <person name="Pangilinan J."/>
            <person name="Park H.-J."/>
            <person name="Ramirez L."/>
            <person name="Alfaro M."/>
            <person name="Sun H."/>
            <person name="Tritt A."/>
            <person name="Yoshinaga Y."/>
            <person name="Zwiers L.-H."/>
            <person name="Turgeon B."/>
            <person name="Goodwin S."/>
            <person name="Spatafora J."/>
            <person name="Crous P."/>
            <person name="Grigoriev I."/>
        </authorList>
    </citation>
    <scope>NUCLEOTIDE SEQUENCE</scope>
    <source>
        <strain evidence="2">CBS 121739</strain>
    </source>
</reference>
<dbReference type="Proteomes" id="UP000799437">
    <property type="component" value="Unassembled WGS sequence"/>
</dbReference>
<feature type="compositionally biased region" description="Polar residues" evidence="1">
    <location>
        <begin position="93"/>
        <end position="106"/>
    </location>
</feature>
<evidence type="ECO:0000256" key="1">
    <source>
        <dbReference type="SAM" id="MobiDB-lite"/>
    </source>
</evidence>
<feature type="compositionally biased region" description="Basic residues" evidence="1">
    <location>
        <begin position="1318"/>
        <end position="1329"/>
    </location>
</feature>
<feature type="compositionally biased region" description="Low complexity" evidence="1">
    <location>
        <begin position="56"/>
        <end position="77"/>
    </location>
</feature>
<feature type="compositionally biased region" description="Polar residues" evidence="1">
    <location>
        <begin position="1604"/>
        <end position="1614"/>
    </location>
</feature>
<feature type="compositionally biased region" description="Polar residues" evidence="1">
    <location>
        <begin position="1357"/>
        <end position="1376"/>
    </location>
</feature>
<gene>
    <name evidence="2" type="ORF">EJ05DRAFT_163944</name>
</gene>
<accession>A0A6A6VW24</accession>
<dbReference type="GeneID" id="54480491"/>
<feature type="compositionally biased region" description="Polar residues" evidence="1">
    <location>
        <begin position="11"/>
        <end position="20"/>
    </location>
</feature>
<evidence type="ECO:0000313" key="3">
    <source>
        <dbReference type="Proteomes" id="UP000799437"/>
    </source>
</evidence>
<feature type="region of interest" description="Disordered" evidence="1">
    <location>
        <begin position="1"/>
        <end position="117"/>
    </location>
</feature>
<dbReference type="PANTHER" id="PTHR42064">
    <property type="entry name" value="YALI0F28677P"/>
    <property type="match status" value="1"/>
</dbReference>
<protein>
    <submittedName>
        <fullName evidence="2">Uncharacterized protein</fullName>
    </submittedName>
</protein>
<feature type="compositionally biased region" description="Basic and acidic residues" evidence="1">
    <location>
        <begin position="805"/>
        <end position="815"/>
    </location>
</feature>
<feature type="region of interest" description="Disordered" evidence="1">
    <location>
        <begin position="858"/>
        <end position="883"/>
    </location>
</feature>
<feature type="region of interest" description="Disordered" evidence="1">
    <location>
        <begin position="1312"/>
        <end position="1386"/>
    </location>
</feature>
<feature type="compositionally biased region" description="Polar residues" evidence="1">
    <location>
        <begin position="1503"/>
        <end position="1516"/>
    </location>
</feature>
<feature type="compositionally biased region" description="Low complexity" evidence="1">
    <location>
        <begin position="653"/>
        <end position="673"/>
    </location>
</feature>
<dbReference type="OrthoDB" id="3548913at2759"/>